<comment type="subcellular location">
    <subcellularLocation>
        <location evidence="1">Membrane</location>
        <topology evidence="1">Multi-pass membrane protein</topology>
    </subcellularLocation>
</comment>
<dbReference type="PANTHER" id="PTHR22911:SF6">
    <property type="entry name" value="SOLUTE CARRIER FAMILY 35 MEMBER G1"/>
    <property type="match status" value="1"/>
</dbReference>
<comment type="similarity">
    <text evidence="2">Belongs to the drug/metabolite transporter (DMT) superfamily. Plant drug/metabolite exporter (P-DME) (TC 2.A.7.4) family.</text>
</comment>
<feature type="transmembrane region" description="Helical" evidence="6">
    <location>
        <begin position="190"/>
        <end position="206"/>
    </location>
</feature>
<feature type="transmembrane region" description="Helical" evidence="6">
    <location>
        <begin position="412"/>
        <end position="429"/>
    </location>
</feature>
<dbReference type="SUPFAM" id="SSF103481">
    <property type="entry name" value="Multidrug resistance efflux transporter EmrE"/>
    <property type="match status" value="1"/>
</dbReference>
<reference evidence="8" key="2">
    <citation type="journal article" date="2018" name="Sci. Data">
        <title>The draft genome sequence of cork oak.</title>
        <authorList>
            <person name="Ramos A.M."/>
            <person name="Usie A."/>
            <person name="Barbosa P."/>
            <person name="Barros P.M."/>
            <person name="Capote T."/>
            <person name="Chaves I."/>
            <person name="Simoes F."/>
            <person name="Abreu I."/>
            <person name="Carrasquinho I."/>
            <person name="Faro C."/>
            <person name="Guimaraes J.B."/>
            <person name="Mendonca D."/>
            <person name="Nobrega F."/>
            <person name="Rodrigues L."/>
            <person name="Saibo N.J.M."/>
            <person name="Varela M.C."/>
            <person name="Egas C."/>
            <person name="Matos J."/>
            <person name="Miguel C.M."/>
            <person name="Oliveira M.M."/>
            <person name="Ricardo C.P."/>
            <person name="Goncalves S."/>
        </authorList>
    </citation>
    <scope>NUCLEOTIDE SEQUENCE [LARGE SCALE GENOMIC DNA]</scope>
    <source>
        <strain evidence="8">HL8</strain>
    </source>
</reference>
<feature type="transmembrane region" description="Helical" evidence="6">
    <location>
        <begin position="111"/>
        <end position="132"/>
    </location>
</feature>
<evidence type="ECO:0000313" key="8">
    <source>
        <dbReference type="EMBL" id="KAK7860562.1"/>
    </source>
</evidence>
<evidence type="ECO:0000256" key="1">
    <source>
        <dbReference type="ARBA" id="ARBA00004141"/>
    </source>
</evidence>
<dbReference type="InterPro" id="IPR000620">
    <property type="entry name" value="EamA_dom"/>
</dbReference>
<keyword evidence="3 6" id="KW-0812">Transmembrane</keyword>
<dbReference type="InterPro" id="IPR037185">
    <property type="entry name" value="EmrE-like"/>
</dbReference>
<sequence>MAAENRDHVVELVVHDTPPSPSPSPSSEAEIIPLLNPVQKPKINIFTISYPRTKTREQVTRLPESETSPVTQFILWVWSGSRYSGLLCMAISSVIYFVMEVLSDVFSAQSIPLFETAFTRCTIVTILSYFWLRKSGHSIFGQTHVRKLLVLRALMGYLSLMSYEQVTRLPESETSPVTQFILWVWSGSRYSGLLCMAISSVIYFVMEVLSDVFSAQSIPLFETAFTRCTIVTILSYFWLRKSGHSIFGQTHVRKLLVLRALMGYLSLMSYVYWLPLSQAIVLSFTTPIMASIAARIILNEKLKIADIGGLACSFFGVLFIFRQILTNQGSLVKAGEANNTYLSGSHHIYVVLVGLFSSTTGGISYCLIRAGAKASDQPVVTVFSFGILASPAAGICTFSFEDFVLPDLHSFLLMLVLGVLAFFAEVFLARGLQLEKTTKAANVQYILAALSQLWSISSSRIAPSFGRLVGCLLILISVCCTMYIGPDKEME</sequence>
<feature type="transmembrane region" description="Helical" evidence="6">
    <location>
        <begin position="380"/>
        <end position="400"/>
    </location>
</feature>
<accession>A0AAW0MCG4</accession>
<evidence type="ECO:0000256" key="4">
    <source>
        <dbReference type="ARBA" id="ARBA00022989"/>
    </source>
</evidence>
<proteinExistence type="inferred from homology"/>
<reference evidence="8" key="1">
    <citation type="submission" date="2017-12" db="EMBL/GenBank/DDBJ databases">
        <authorList>
            <person name="Barbosa P."/>
            <person name="Usie A."/>
            <person name="Ramos A.M."/>
        </authorList>
    </citation>
    <scope>NUCLEOTIDE SEQUENCE</scope>
    <source>
        <strain evidence="8">HL8</strain>
        <tissue evidence="8">Leaves</tissue>
    </source>
</reference>
<dbReference type="AlphaFoldDB" id="A0AAW0MCG4"/>
<feature type="transmembrane region" description="Helical" evidence="6">
    <location>
        <begin position="305"/>
        <end position="325"/>
    </location>
</feature>
<keyword evidence="5 6" id="KW-0472">Membrane</keyword>
<evidence type="ECO:0000259" key="7">
    <source>
        <dbReference type="Pfam" id="PF00892"/>
    </source>
</evidence>
<feature type="domain" description="EamA" evidence="7">
    <location>
        <begin position="191"/>
        <end position="321"/>
    </location>
</feature>
<protein>
    <submittedName>
        <fullName evidence="8">Membrane protein</fullName>
    </submittedName>
</protein>
<organism evidence="8">
    <name type="scientific">Quercus suber</name>
    <name type="common">Cork oak</name>
    <dbReference type="NCBI Taxonomy" id="58331"/>
    <lineage>
        <taxon>Eukaryota</taxon>
        <taxon>Viridiplantae</taxon>
        <taxon>Streptophyta</taxon>
        <taxon>Embryophyta</taxon>
        <taxon>Tracheophyta</taxon>
        <taxon>Spermatophyta</taxon>
        <taxon>Magnoliopsida</taxon>
        <taxon>eudicotyledons</taxon>
        <taxon>Gunneridae</taxon>
        <taxon>Pentapetalae</taxon>
        <taxon>rosids</taxon>
        <taxon>fabids</taxon>
        <taxon>Fagales</taxon>
        <taxon>Fagaceae</taxon>
        <taxon>Quercus</taxon>
    </lineage>
</organism>
<evidence type="ECO:0000256" key="6">
    <source>
        <dbReference type="SAM" id="Phobius"/>
    </source>
</evidence>
<name>A0AAW0MCG4_QUESU</name>
<feature type="transmembrane region" description="Helical" evidence="6">
    <location>
        <begin position="255"/>
        <end position="273"/>
    </location>
</feature>
<feature type="transmembrane region" description="Helical" evidence="6">
    <location>
        <begin position="83"/>
        <end position="99"/>
    </location>
</feature>
<feature type="transmembrane region" description="Helical" evidence="6">
    <location>
        <begin position="218"/>
        <end position="239"/>
    </location>
</feature>
<evidence type="ECO:0000256" key="3">
    <source>
        <dbReference type="ARBA" id="ARBA00022692"/>
    </source>
</evidence>
<dbReference type="Pfam" id="PF00892">
    <property type="entry name" value="EamA"/>
    <property type="match status" value="1"/>
</dbReference>
<feature type="transmembrane region" description="Helical" evidence="6">
    <location>
        <begin position="465"/>
        <end position="485"/>
    </location>
</feature>
<dbReference type="EMBL" id="PKMF04000006">
    <property type="protein sequence ID" value="KAK7860562.1"/>
    <property type="molecule type" value="Genomic_DNA"/>
</dbReference>
<evidence type="ECO:0000256" key="5">
    <source>
        <dbReference type="ARBA" id="ARBA00023136"/>
    </source>
</evidence>
<comment type="caution">
    <text evidence="8">The sequence shown here is derived from an EMBL/GenBank/DDBJ whole genome shotgun (WGS) entry which is preliminary data.</text>
</comment>
<keyword evidence="4 6" id="KW-1133">Transmembrane helix</keyword>
<dbReference type="PANTHER" id="PTHR22911">
    <property type="entry name" value="ACYL-MALONYL CONDENSING ENZYME-RELATED"/>
    <property type="match status" value="1"/>
</dbReference>
<feature type="transmembrane region" description="Helical" evidence="6">
    <location>
        <begin position="279"/>
        <end position="298"/>
    </location>
</feature>
<feature type="transmembrane region" description="Helical" evidence="6">
    <location>
        <begin position="348"/>
        <end position="368"/>
    </location>
</feature>
<dbReference type="GO" id="GO:0016020">
    <property type="term" value="C:membrane"/>
    <property type="evidence" value="ECO:0007669"/>
    <property type="project" value="UniProtKB-SubCell"/>
</dbReference>
<evidence type="ECO:0000256" key="2">
    <source>
        <dbReference type="ARBA" id="ARBA00007635"/>
    </source>
</evidence>
<reference evidence="8" key="3">
    <citation type="submission" date="2023-07" db="EMBL/GenBank/DDBJ databases">
        <title>An improved reference 1 genome and first organelle genomes of Quercus suber.</title>
        <authorList>
            <consortium name="Genosuber Consortium"/>
            <person name="Usie A."/>
            <person name="Serra O."/>
            <person name="Barros P."/>
        </authorList>
    </citation>
    <scope>NUCLEOTIDE SEQUENCE</scope>
    <source>
        <strain evidence="8">HL8</strain>
        <tissue evidence="8">Leaves</tissue>
    </source>
</reference>
<gene>
    <name evidence="8" type="primary">YMR253C</name>
    <name evidence="8" type="ORF">CFP56_036799</name>
</gene>